<dbReference type="Gene3D" id="3.40.50.1820">
    <property type="entry name" value="alpha/beta hydrolase"/>
    <property type="match status" value="1"/>
</dbReference>
<evidence type="ECO:0000259" key="2">
    <source>
        <dbReference type="Pfam" id="PF12697"/>
    </source>
</evidence>
<evidence type="ECO:0000256" key="1">
    <source>
        <dbReference type="SAM" id="SignalP"/>
    </source>
</evidence>
<sequence>MKPGRVWLAGSLCLGLWLGPMNVRAQDVTPAQIGVVVMHGKGGRPDRLVGELAAHLQARGFLVRNLEMPWSGRRNYDASPDEAQAEVAQAWVGLQGDGATRLFLVGHSQGGLYALHLGARLPLLTGVVAVAPGGNVGSVAYEEQIGVERARARASVEAGRGAEIDAFADYEGSKGKSTVRTRAEIYWAWFDPQGVMNQERALRALPARMPVLYIAPTGDYPALQRVNPRLYALLSPQALTRLLQPAASHAQAPTVAREAIANWLVEVATASPALH</sequence>
<reference evidence="3 4" key="1">
    <citation type="submission" date="2018-07" db="EMBL/GenBank/DDBJ databases">
        <title>Exploring interactions and the metabolic potential of the ultra-small soil bacteria Hylemonella gracilis.</title>
        <authorList>
            <person name="Tyc O."/>
            <person name="Kulkarni P."/>
            <person name="Gawehns F."/>
            <person name="Hundscheid M."/>
            <person name="Zweers H."/>
            <person name="Garbeva P."/>
        </authorList>
    </citation>
    <scope>NUCLEOTIDE SEQUENCE [LARGE SCALE GENOMIC DNA]</scope>
    <source>
        <strain evidence="3 4">NS1</strain>
    </source>
</reference>
<feature type="signal peptide" evidence="1">
    <location>
        <begin position="1"/>
        <end position="25"/>
    </location>
</feature>
<dbReference type="InterPro" id="IPR029058">
    <property type="entry name" value="AB_hydrolase_fold"/>
</dbReference>
<keyword evidence="3" id="KW-0378">Hydrolase</keyword>
<dbReference type="Pfam" id="PF12697">
    <property type="entry name" value="Abhydrolase_6"/>
    <property type="match status" value="1"/>
</dbReference>
<feature type="domain" description="AB hydrolase-1" evidence="2">
    <location>
        <begin position="35"/>
        <end position="256"/>
    </location>
</feature>
<feature type="chain" id="PRO_5020982267" evidence="1">
    <location>
        <begin position="26"/>
        <end position="275"/>
    </location>
</feature>
<proteinExistence type="predicted"/>
<dbReference type="RefSeq" id="WP_131278300.1">
    <property type="nucleotide sequence ID" value="NZ_CP031395.1"/>
</dbReference>
<dbReference type="GO" id="GO:0016787">
    <property type="term" value="F:hydrolase activity"/>
    <property type="evidence" value="ECO:0007669"/>
    <property type="project" value="UniProtKB-KW"/>
</dbReference>
<dbReference type="SUPFAM" id="SSF53474">
    <property type="entry name" value="alpha/beta-Hydrolases"/>
    <property type="match status" value="1"/>
</dbReference>
<dbReference type="Proteomes" id="UP000292939">
    <property type="component" value="Chromosome"/>
</dbReference>
<dbReference type="InterPro" id="IPR000073">
    <property type="entry name" value="AB_hydrolase_1"/>
</dbReference>
<dbReference type="KEGG" id="hgr:DW355_05415"/>
<protein>
    <submittedName>
        <fullName evidence="3">Alpha/beta hydrolase</fullName>
    </submittedName>
</protein>
<accession>A0A4P6UJP8</accession>
<organism evidence="3 4">
    <name type="scientific">Hylemonella gracilis</name>
    <dbReference type="NCBI Taxonomy" id="80880"/>
    <lineage>
        <taxon>Bacteria</taxon>
        <taxon>Pseudomonadati</taxon>
        <taxon>Pseudomonadota</taxon>
        <taxon>Betaproteobacteria</taxon>
        <taxon>Burkholderiales</taxon>
        <taxon>Comamonadaceae</taxon>
        <taxon>Hylemonella</taxon>
    </lineage>
</organism>
<dbReference type="AlphaFoldDB" id="A0A4P6UJP8"/>
<dbReference type="OrthoDB" id="5540900at2"/>
<name>A0A4P6UJP8_9BURK</name>
<gene>
    <name evidence="3" type="ORF">DW355_05415</name>
</gene>
<dbReference type="EMBL" id="CP031395">
    <property type="protein sequence ID" value="QBK04295.1"/>
    <property type="molecule type" value="Genomic_DNA"/>
</dbReference>
<keyword evidence="1" id="KW-0732">Signal</keyword>
<evidence type="ECO:0000313" key="3">
    <source>
        <dbReference type="EMBL" id="QBK04295.1"/>
    </source>
</evidence>
<evidence type="ECO:0000313" key="4">
    <source>
        <dbReference type="Proteomes" id="UP000292939"/>
    </source>
</evidence>